<reference evidence="1 2" key="1">
    <citation type="submission" date="2019-07" db="EMBL/GenBank/DDBJ databases">
        <title>Analysis of the biochemical properties, biological activity and biotechnological potential of siderophores and biosurfactants produced by Antarctic psychrotolerant bacteria.</title>
        <authorList>
            <person name="Styczynski M."/>
            <person name="Krucon T."/>
            <person name="Decewicz P."/>
            <person name="Dziewit L."/>
        </authorList>
    </citation>
    <scope>NUCLEOTIDE SEQUENCE [LARGE SCALE GENOMIC DNA]</scope>
    <source>
        <strain evidence="1 2">ANT_H27</strain>
    </source>
</reference>
<accession>A0A5B0EDW6</accession>
<dbReference type="Proteomes" id="UP000323856">
    <property type="component" value="Unassembled WGS sequence"/>
</dbReference>
<dbReference type="AlphaFoldDB" id="A0A5B0EDW6"/>
<organism evidence="1 2">
    <name type="scientific">Paeniglutamicibacter gangotriensis</name>
    <dbReference type="NCBI Taxonomy" id="254787"/>
    <lineage>
        <taxon>Bacteria</taxon>
        <taxon>Bacillati</taxon>
        <taxon>Actinomycetota</taxon>
        <taxon>Actinomycetes</taxon>
        <taxon>Micrococcales</taxon>
        <taxon>Micrococcaceae</taxon>
        <taxon>Paeniglutamicibacter</taxon>
    </lineage>
</organism>
<dbReference type="RefSeq" id="WP_188109174.1">
    <property type="nucleotide sequence ID" value="NZ_VOBL01000008.1"/>
</dbReference>
<protein>
    <submittedName>
        <fullName evidence="1">Phage integrase family protein</fullName>
    </submittedName>
</protein>
<dbReference type="EMBL" id="VOBL01000008">
    <property type="protein sequence ID" value="KAA0977073.1"/>
    <property type="molecule type" value="Genomic_DNA"/>
</dbReference>
<proteinExistence type="predicted"/>
<comment type="caution">
    <text evidence="1">The sequence shown here is derived from an EMBL/GenBank/DDBJ whole genome shotgun (WGS) entry which is preliminary data.</text>
</comment>
<name>A0A5B0EDW6_9MICC</name>
<evidence type="ECO:0000313" key="1">
    <source>
        <dbReference type="EMBL" id="KAA0977073.1"/>
    </source>
</evidence>
<sequence>MPTLFPTMKREAALDDIAELIHRIEPGLPRPRILQVVARTVAARPAVPELLSVLQNDIRFLTSGDDTMPSSLAGIIDQLIHEGATTLKRPRCHRCHEQRRLPNRRGGHGICASCYSLDRRVHIECSRCGQRRKRRAVVDGQEWCGTCWEGQLGQVEAVFRTAVLGSGCGITARQFETVAATVHSTWKAGAILRLSLELNTRSEQWFAQPAAGSVLFLRFHAALEKAGVKVTPVACGRCGREATLANILGGLRCCARCYSASKRETCSQCGREQVLVLHAADGTGICQTCMKKLPDRTATCIDCGQRRYVAWNGPDGPVCSKCRPKHRIDYCPGCQRQKPCLFAGTSRARCHECSRRKETCALCGTQVRAATRNDQGIAICGRCSRKPEPCSDCGRHRIVVGRAQGKPLCDYCYPKDPVSFRDCGRCGRHENLQVADLCQHCAADDELERLVPLEARANSPVAQAIHDLCQDAKPQSILAAARNSSMGLLRSIIDSQIIPTHEFLDHAGADQATRAVRSLLIDAGLLPYRDNNLARFEEWITRTAQRITDPQQRAAFVQFARWRHVRELRKRKSPVHSSLTTSRRRELRLVMELLAWLQQQNRALVSLTQSDMDRWRANGSAERHRVKPFLAWAHANGRVRSIEILRKPGNALDVAGTPANERAHLLHGILDPGCTSQVAVRFAAALVLLFGAGPQQIVELRVSDISTNDERVYLKLGNEPLLLPDALVDLAIGTHENRMAPRLFAPTRDTDWLFPGIRTGYPLSASTLIGSMKQLGVSASRGRTGAMAELAQELPPAILARLTGNSTTTAIRWSIAVAASNARYAALAMPATPLG</sequence>
<gene>
    <name evidence="1" type="ORF">FQ154_09190</name>
</gene>
<evidence type="ECO:0000313" key="2">
    <source>
        <dbReference type="Proteomes" id="UP000323856"/>
    </source>
</evidence>